<organism evidence="3 4">
    <name type="scientific">Candidatus Giovannonibacteria bacterium GW2011_GWA2_44_26</name>
    <dbReference type="NCBI Taxonomy" id="1618648"/>
    <lineage>
        <taxon>Bacteria</taxon>
        <taxon>Candidatus Giovannoniibacteriota</taxon>
    </lineage>
</organism>
<keyword evidence="1" id="KW-0472">Membrane</keyword>
<keyword evidence="1" id="KW-0812">Transmembrane</keyword>
<dbReference type="Pfam" id="PF00768">
    <property type="entry name" value="Peptidase_S11"/>
    <property type="match status" value="1"/>
</dbReference>
<dbReference type="Proteomes" id="UP000033945">
    <property type="component" value="Unassembled WGS sequence"/>
</dbReference>
<gene>
    <name evidence="3" type="ORF">UW55_C0009G0032</name>
</gene>
<dbReference type="GO" id="GO:0009002">
    <property type="term" value="F:serine-type D-Ala-D-Ala carboxypeptidase activity"/>
    <property type="evidence" value="ECO:0007669"/>
    <property type="project" value="InterPro"/>
</dbReference>
<dbReference type="InterPro" id="IPR012338">
    <property type="entry name" value="Beta-lactam/transpept-like"/>
</dbReference>
<name>A0A0G1ITY1_9BACT</name>
<accession>A0A0G1ITY1</accession>
<evidence type="ECO:0000313" key="4">
    <source>
        <dbReference type="Proteomes" id="UP000033945"/>
    </source>
</evidence>
<keyword evidence="3" id="KW-0378">Hydrolase</keyword>
<keyword evidence="1" id="KW-1133">Transmembrane helix</keyword>
<keyword evidence="3" id="KW-0645">Protease</keyword>
<dbReference type="AlphaFoldDB" id="A0A0G1ITY1"/>
<reference evidence="3 4" key="1">
    <citation type="journal article" date="2015" name="Nature">
        <title>rRNA introns, odd ribosomes, and small enigmatic genomes across a large radiation of phyla.</title>
        <authorList>
            <person name="Brown C.T."/>
            <person name="Hug L.A."/>
            <person name="Thomas B.C."/>
            <person name="Sharon I."/>
            <person name="Castelle C.J."/>
            <person name="Singh A."/>
            <person name="Wilkins M.J."/>
            <person name="Williams K.H."/>
            <person name="Banfield J.F."/>
        </authorList>
    </citation>
    <scope>NUCLEOTIDE SEQUENCE [LARGE SCALE GENOMIC DNA]</scope>
</reference>
<protein>
    <submittedName>
        <fullName evidence="3">D-alanyl-D-alanine carboxypeptidase (Penicilin binding protein)</fullName>
    </submittedName>
</protein>
<dbReference type="Gene3D" id="3.40.710.10">
    <property type="entry name" value="DD-peptidase/beta-lactamase superfamily"/>
    <property type="match status" value="1"/>
</dbReference>
<dbReference type="GO" id="GO:0006508">
    <property type="term" value="P:proteolysis"/>
    <property type="evidence" value="ECO:0007669"/>
    <property type="project" value="InterPro"/>
</dbReference>
<feature type="domain" description="Peptidase S11 D-alanyl-D-alanine carboxypeptidase A N-terminal" evidence="2">
    <location>
        <begin position="44"/>
        <end position="260"/>
    </location>
</feature>
<proteinExistence type="predicted"/>
<dbReference type="InterPro" id="IPR001967">
    <property type="entry name" value="Peptidase_S11_N"/>
</dbReference>
<sequence>MKFNKFYIFFGALALLLIFLYLPAPKVDLSKVKNPPADGPEKNSPAPKIEAKSALAQDLLTGEVLFSKNSGETLPLASITKIVALFAVLDYASLDEETAVSKTAVFTPEPSSLRIGEHFLVKDLVSMTMAESSNDAVTALYEYVVEKNQIAEEQAEEWFLDLMRKKAERLGAANMKFYNIWGLDESLELAGGYGSANDLLKIAKASLGSPLWQLGTISEIISKEGIKHNFKFTNELGPELTPLIGSKTGYTDLAGGNLLVIVEYPIGHPLGIVVLASSEKGRFEDVKVIFEWLKTKKPL</sequence>
<comment type="caution">
    <text evidence="3">The sequence shown here is derived from an EMBL/GenBank/DDBJ whole genome shotgun (WGS) entry which is preliminary data.</text>
</comment>
<dbReference type="EMBL" id="LCIT01000009">
    <property type="protein sequence ID" value="KKT62801.1"/>
    <property type="molecule type" value="Genomic_DNA"/>
</dbReference>
<keyword evidence="3" id="KW-0121">Carboxypeptidase</keyword>
<evidence type="ECO:0000313" key="3">
    <source>
        <dbReference type="EMBL" id="KKT62801.1"/>
    </source>
</evidence>
<evidence type="ECO:0000256" key="1">
    <source>
        <dbReference type="SAM" id="Phobius"/>
    </source>
</evidence>
<evidence type="ECO:0000259" key="2">
    <source>
        <dbReference type="Pfam" id="PF00768"/>
    </source>
</evidence>
<dbReference type="SUPFAM" id="SSF56601">
    <property type="entry name" value="beta-lactamase/transpeptidase-like"/>
    <property type="match status" value="1"/>
</dbReference>
<feature type="transmembrane region" description="Helical" evidence="1">
    <location>
        <begin position="6"/>
        <end position="24"/>
    </location>
</feature>